<comment type="caution">
    <text evidence="1">The sequence shown here is derived from an EMBL/GenBank/DDBJ whole genome shotgun (WGS) entry which is preliminary data.</text>
</comment>
<accession>A0A081FY31</accession>
<evidence type="ECO:0000313" key="1">
    <source>
        <dbReference type="EMBL" id="KEA63436.1"/>
    </source>
</evidence>
<keyword evidence="2" id="KW-1185">Reference proteome</keyword>
<evidence type="ECO:0000313" key="2">
    <source>
        <dbReference type="Proteomes" id="UP000028252"/>
    </source>
</evidence>
<proteinExistence type="predicted"/>
<protein>
    <submittedName>
        <fullName evidence="1">Uncharacterized protein</fullName>
    </submittedName>
</protein>
<dbReference type="PATRIC" id="fig|1232683.4.peg.2355"/>
<dbReference type="Proteomes" id="UP000028252">
    <property type="component" value="Unassembled WGS sequence"/>
</dbReference>
<dbReference type="eggNOG" id="ENOG502ZCMJ">
    <property type="taxonomic scope" value="Bacteria"/>
</dbReference>
<name>A0A081FY31_9GAMM</name>
<organism evidence="1 2">
    <name type="scientific">Marinobacterium lacunae</name>
    <dbReference type="NCBI Taxonomy" id="1232683"/>
    <lineage>
        <taxon>Bacteria</taxon>
        <taxon>Pseudomonadati</taxon>
        <taxon>Pseudomonadota</taxon>
        <taxon>Gammaproteobacteria</taxon>
        <taxon>Oceanospirillales</taxon>
        <taxon>Oceanospirillaceae</taxon>
        <taxon>Marinobacterium</taxon>
    </lineage>
</organism>
<dbReference type="EMBL" id="JMQN01000037">
    <property type="protein sequence ID" value="KEA63436.1"/>
    <property type="molecule type" value="Genomic_DNA"/>
</dbReference>
<dbReference type="STRING" id="1232683.ADIMK_2401"/>
<reference evidence="1 2" key="1">
    <citation type="submission" date="2014-04" db="EMBL/GenBank/DDBJ databases">
        <title>Marinobacterium kochiensis sp. nov., isolated from sediment sample collected from Kochi backwaters in Kerala, India.</title>
        <authorList>
            <person name="Singh A."/>
            <person name="Pinnaka A.K."/>
        </authorList>
    </citation>
    <scope>NUCLEOTIDE SEQUENCE [LARGE SCALE GENOMIC DNA]</scope>
    <source>
        <strain evidence="1 2">AK27</strain>
    </source>
</reference>
<sequence>MAIPDKEITQGFSIEGEIEVNAGGDVTKYSSKLEGSRSNLSSSKRSLKLELSSSFNEVRDEIQLIRAISGAIEMVKSSTYQSRGKETVKLVAFDFKPPVITLKGEGKTRHKSDTSFGVDQTLSAGFNPLFEFSITLDLVQAAAAYFKVDKVVAEIREQAKILEEKVKSGQQGAYVGAEFNIALATKLETEGSIKRTMDSDHPEYDFSAESTITLTGNANVRGGAKVWIVEGAFEMKGKVIAEGKCALQTVKKNEGAKNEKEIVELVMYHNGIKAEVEITVSGGVKVNKDVKSGDGNRTLESIKSDEKLEKKESYKKEWVWAEPIKKDSSSWRTVVIGEK</sequence>
<gene>
    <name evidence="1" type="ORF">ADIMK_2401</name>
</gene>
<dbReference type="AlphaFoldDB" id="A0A081FY31"/>